<dbReference type="AlphaFoldDB" id="A0A399EDI5"/>
<feature type="transmembrane region" description="Helical" evidence="1">
    <location>
        <begin position="426"/>
        <end position="442"/>
    </location>
</feature>
<feature type="transmembrane region" description="Helical" evidence="1">
    <location>
        <begin position="677"/>
        <end position="698"/>
    </location>
</feature>
<feature type="transmembrane region" description="Helical" evidence="1">
    <location>
        <begin position="55"/>
        <end position="74"/>
    </location>
</feature>
<sequence length="787" mass="84691">MEIPQDATGRTTRMGRVIWFVLLVGALFSLYLVLHPFTPLSRLDISILDQVQLRRATHVLLLLVAGYLITSRLPGARRTLGSWVFALLTLPFLYTFWVPNVPGVEIPLSGRLVGTLAWALAVLPALLPALRRYGDVAAALLAIAPWAYQVRYYEELVNRAVIPAGWDMSMSFTVILLVLGLVNRLMGPVMPSLVLVFLTYNMYGQYVPGTFQGAKNGIDLILGKTYNETEAGIYGLITGVSAKYIVYFTILSGLIGALGLGKVVANIALSLVGRTPQTPGRVTGIAAVFMGMFSGSGAADTQFVATLTKPLYEKANYDRMIAAGLVATAGTIALITPPVLGSIAFVMVEILQISYLWVVVMALGPMLLYLLGILAFNEFYARKAKLPPVGADIALGRRYALRYSVIFVPILLIVVMLFLGSEVATAVYLAALAFVVICYLDPTLRPAALNEAMRGPAYRMGLPLGVGLGLLGALLPLLMGWNLGNIPLLPLTLAVLGLLLGTFFYPAAASGRLREALEPIAQGLVEGFRQLIPIGSAIVAANLIFGMMVITGLPSKFSIFLGQVSGESLLLATLVTAFFSLVLGMGVPPTATYVLTASLTAPAIIKIAAANFQGYGLEPQQAVLAATLATHMFLFYYAVLADVTPPVALSAYAAASVFKTNPLLTGVYAARVALAKYIIGFFFLLSFTGTGLLVLPVLQNVPGLEGWLIILERFFFTAFAIVFLSAATVGYTRRPLRRWESWVMGLLALALFYPYPNLWMAFIPFGLGLLFFLRGEKTGTPNPQAAD</sequence>
<dbReference type="EMBL" id="QWKZ01000100">
    <property type="protein sequence ID" value="RIH82697.1"/>
    <property type="molecule type" value="Genomic_DNA"/>
</dbReference>
<feature type="transmembrane region" description="Helical" evidence="1">
    <location>
        <begin position="110"/>
        <end position="130"/>
    </location>
</feature>
<dbReference type="NCBIfam" id="TIGR02123">
    <property type="entry name" value="TRAP_fused"/>
    <property type="match status" value="1"/>
</dbReference>
<keyword evidence="4" id="KW-1185">Reference proteome</keyword>
<dbReference type="Proteomes" id="UP000265800">
    <property type="component" value="Unassembled WGS sequence"/>
</dbReference>
<feature type="transmembrane region" description="Helical" evidence="1">
    <location>
        <begin position="174"/>
        <end position="200"/>
    </location>
</feature>
<gene>
    <name evidence="3" type="ORF">Mlute_02408</name>
</gene>
<reference evidence="3 4" key="1">
    <citation type="submission" date="2018-08" db="EMBL/GenBank/DDBJ databases">
        <title>Meiothermus luteus KCTC 52599 genome sequencing project.</title>
        <authorList>
            <person name="Da Costa M.S."/>
            <person name="Albuquerque L."/>
            <person name="Raposo P."/>
            <person name="Froufe H.J.C."/>
            <person name="Barroso C.S."/>
            <person name="Egas C."/>
        </authorList>
    </citation>
    <scope>NUCLEOTIDE SEQUENCE [LARGE SCALE GENOMIC DNA]</scope>
    <source>
        <strain evidence="3 4">KCTC 52599</strain>
    </source>
</reference>
<name>A0A399EDI5_9DEIN</name>
<dbReference type="OrthoDB" id="9759894at2"/>
<keyword evidence="1" id="KW-0472">Membrane</keyword>
<evidence type="ECO:0000256" key="1">
    <source>
        <dbReference type="SAM" id="Phobius"/>
    </source>
</evidence>
<comment type="caution">
    <text evidence="3">The sequence shown here is derived from an EMBL/GenBank/DDBJ whole genome shotgun (WGS) entry which is preliminary data.</text>
</comment>
<feature type="transmembrane region" description="Helical" evidence="1">
    <location>
        <begin position="569"/>
        <end position="587"/>
    </location>
</feature>
<dbReference type="InterPro" id="IPR011853">
    <property type="entry name" value="TRAP_DctM-Dct_fused"/>
</dbReference>
<feature type="transmembrane region" description="Helical" evidence="1">
    <location>
        <begin position="400"/>
        <end position="419"/>
    </location>
</feature>
<organism evidence="3 4">
    <name type="scientific">Meiothermus luteus</name>
    <dbReference type="NCBI Taxonomy" id="2026184"/>
    <lineage>
        <taxon>Bacteria</taxon>
        <taxon>Thermotogati</taxon>
        <taxon>Deinococcota</taxon>
        <taxon>Deinococci</taxon>
        <taxon>Thermales</taxon>
        <taxon>Thermaceae</taxon>
        <taxon>Meiothermus</taxon>
    </lineage>
</organism>
<feature type="transmembrane region" description="Helical" evidence="1">
    <location>
        <begin position="528"/>
        <end position="549"/>
    </location>
</feature>
<feature type="transmembrane region" description="Helical" evidence="1">
    <location>
        <begin position="355"/>
        <end position="380"/>
    </location>
</feature>
<evidence type="ECO:0000313" key="4">
    <source>
        <dbReference type="Proteomes" id="UP000265800"/>
    </source>
</evidence>
<accession>A0A399EDI5</accession>
<feature type="domain" description="TRAP C4-dicarboxylate transport system permease DctM subunit" evidence="2">
    <location>
        <begin position="494"/>
        <end position="687"/>
    </location>
</feature>
<feature type="transmembrane region" description="Helical" evidence="1">
    <location>
        <begin position="743"/>
        <end position="773"/>
    </location>
</feature>
<dbReference type="PANTHER" id="PTHR43849:SF2">
    <property type="entry name" value="BLL3936 PROTEIN"/>
    <property type="match status" value="1"/>
</dbReference>
<feature type="transmembrane region" description="Helical" evidence="1">
    <location>
        <begin position="80"/>
        <end position="98"/>
    </location>
</feature>
<keyword evidence="1" id="KW-1133">Transmembrane helix</keyword>
<feature type="transmembrane region" description="Helical" evidence="1">
    <location>
        <begin position="710"/>
        <end position="731"/>
    </location>
</feature>
<proteinExistence type="predicted"/>
<feature type="transmembrane region" description="Helical" evidence="1">
    <location>
        <begin position="593"/>
        <end position="610"/>
    </location>
</feature>
<feature type="transmembrane region" description="Helical" evidence="1">
    <location>
        <begin position="319"/>
        <end position="348"/>
    </location>
</feature>
<feature type="transmembrane region" description="Helical" evidence="1">
    <location>
        <begin position="17"/>
        <end position="34"/>
    </location>
</feature>
<dbReference type="PANTHER" id="PTHR43849">
    <property type="entry name" value="BLL3936 PROTEIN"/>
    <property type="match status" value="1"/>
</dbReference>
<feature type="domain" description="TRAP C4-dicarboxylate transport system permease DctM subunit" evidence="2">
    <location>
        <begin position="174"/>
        <end position="445"/>
    </location>
</feature>
<protein>
    <submittedName>
        <fullName evidence="3">TRAP transporter, 4TM/12TM fusion protein</fullName>
    </submittedName>
</protein>
<dbReference type="Pfam" id="PF06808">
    <property type="entry name" value="DctM"/>
    <property type="match status" value="2"/>
</dbReference>
<evidence type="ECO:0000313" key="3">
    <source>
        <dbReference type="EMBL" id="RIH82697.1"/>
    </source>
</evidence>
<keyword evidence="1" id="KW-0812">Transmembrane</keyword>
<dbReference type="InterPro" id="IPR010656">
    <property type="entry name" value="DctM"/>
</dbReference>
<feature type="transmembrane region" description="Helical" evidence="1">
    <location>
        <begin position="488"/>
        <end position="508"/>
    </location>
</feature>
<dbReference type="RefSeq" id="WP_119360935.1">
    <property type="nucleotide sequence ID" value="NZ_QWKZ01000100.1"/>
</dbReference>
<feature type="transmembrane region" description="Helical" evidence="1">
    <location>
        <begin position="462"/>
        <end position="481"/>
    </location>
</feature>
<feature type="transmembrane region" description="Helical" evidence="1">
    <location>
        <begin position="244"/>
        <end position="269"/>
    </location>
</feature>
<evidence type="ECO:0000259" key="2">
    <source>
        <dbReference type="Pfam" id="PF06808"/>
    </source>
</evidence>